<gene>
    <name evidence="1" type="ORF">CDAR_120501</name>
</gene>
<dbReference type="Proteomes" id="UP001054837">
    <property type="component" value="Unassembled WGS sequence"/>
</dbReference>
<organism evidence="1 2">
    <name type="scientific">Caerostris darwini</name>
    <dbReference type="NCBI Taxonomy" id="1538125"/>
    <lineage>
        <taxon>Eukaryota</taxon>
        <taxon>Metazoa</taxon>
        <taxon>Ecdysozoa</taxon>
        <taxon>Arthropoda</taxon>
        <taxon>Chelicerata</taxon>
        <taxon>Arachnida</taxon>
        <taxon>Araneae</taxon>
        <taxon>Araneomorphae</taxon>
        <taxon>Entelegynae</taxon>
        <taxon>Araneoidea</taxon>
        <taxon>Araneidae</taxon>
        <taxon>Caerostris</taxon>
    </lineage>
</organism>
<dbReference type="AlphaFoldDB" id="A0AAV4W9C2"/>
<accession>A0AAV4W9C2</accession>
<sequence length="118" mass="13729">METANSVRDIAKSFVIFLPLPLPGEQFDSTLHQKRQILRFRYSEKEFSNRFIISRMTTQLRFKIHLNAELSWRISLHNGNGEFCGGNQTKYLCTVANKQSCGKFILPCWLQACKQMIL</sequence>
<dbReference type="EMBL" id="BPLQ01014248">
    <property type="protein sequence ID" value="GIY78479.1"/>
    <property type="molecule type" value="Genomic_DNA"/>
</dbReference>
<evidence type="ECO:0000313" key="2">
    <source>
        <dbReference type="Proteomes" id="UP001054837"/>
    </source>
</evidence>
<evidence type="ECO:0000313" key="1">
    <source>
        <dbReference type="EMBL" id="GIY78479.1"/>
    </source>
</evidence>
<proteinExistence type="predicted"/>
<reference evidence="1 2" key="1">
    <citation type="submission" date="2021-06" db="EMBL/GenBank/DDBJ databases">
        <title>Caerostris darwini draft genome.</title>
        <authorList>
            <person name="Kono N."/>
            <person name="Arakawa K."/>
        </authorList>
    </citation>
    <scope>NUCLEOTIDE SEQUENCE [LARGE SCALE GENOMIC DNA]</scope>
</reference>
<keyword evidence="2" id="KW-1185">Reference proteome</keyword>
<comment type="caution">
    <text evidence="1">The sequence shown here is derived from an EMBL/GenBank/DDBJ whole genome shotgun (WGS) entry which is preliminary data.</text>
</comment>
<name>A0AAV4W9C2_9ARAC</name>
<protein>
    <submittedName>
        <fullName evidence="1">Uncharacterized protein</fullName>
    </submittedName>
</protein>